<reference evidence="1" key="2">
    <citation type="submission" date="2020-09" db="EMBL/GenBank/DDBJ databases">
        <authorList>
            <person name="Sun Q."/>
            <person name="Ohkuma M."/>
        </authorList>
    </citation>
    <scope>NUCLEOTIDE SEQUENCE</scope>
    <source>
        <strain evidence="1">JCM 4125</strain>
    </source>
</reference>
<gene>
    <name evidence="1" type="ORF">GCM10010226_34320</name>
</gene>
<evidence type="ECO:0000313" key="2">
    <source>
        <dbReference type="Proteomes" id="UP000646776"/>
    </source>
</evidence>
<name>A0A918HE41_9ACTN</name>
<protein>
    <submittedName>
        <fullName evidence="1">Uncharacterized protein</fullName>
    </submittedName>
</protein>
<dbReference type="Proteomes" id="UP000646776">
    <property type="component" value="Unassembled WGS sequence"/>
</dbReference>
<dbReference type="EMBL" id="BMSA01000009">
    <property type="protein sequence ID" value="GGT54515.1"/>
    <property type="molecule type" value="Genomic_DNA"/>
</dbReference>
<sequence>MRRWIKVSVTAAVILGLGGWIAAPYAQDWWLVRNVCDGALPGDAVRRIAPDGLHFTDEQTDRSRELGDYRCFLAYEGDDGDEAQLLHLQAYTRRDDQDRRFFSSFPEEGFSEQAPLADGVPGFVDSGGYLQILLTCPDLGKDAEGRKRSLLVRGWLGREAVLDRRAVYETLVAFANSASDRTGCGAEPLEVPAGELGPVKIEREPEPVPLAEAGDTACGLLAKAGLPRPSEWRLASLLNEAAPSGRCDLYTEEAGDWRKRLTLVAWYGDWSNRLAVDEDGVRRPGTATARCDGEAANFAVSASDELPGVGRAKQRELLESFARERTRLRGCSDPVLTG</sequence>
<comment type="caution">
    <text evidence="1">The sequence shown here is derived from an EMBL/GenBank/DDBJ whole genome shotgun (WGS) entry which is preliminary data.</text>
</comment>
<reference evidence="1" key="1">
    <citation type="journal article" date="2014" name="Int. J. Syst. Evol. Microbiol.">
        <title>Complete genome sequence of Corynebacterium casei LMG S-19264T (=DSM 44701T), isolated from a smear-ripened cheese.</title>
        <authorList>
            <consortium name="US DOE Joint Genome Institute (JGI-PGF)"/>
            <person name="Walter F."/>
            <person name="Albersmeier A."/>
            <person name="Kalinowski J."/>
            <person name="Ruckert C."/>
        </authorList>
    </citation>
    <scope>NUCLEOTIDE SEQUENCE</scope>
    <source>
        <strain evidence="1">JCM 4125</strain>
    </source>
</reference>
<proteinExistence type="predicted"/>
<accession>A0A918HE41</accession>
<keyword evidence="2" id="KW-1185">Reference proteome</keyword>
<dbReference type="AlphaFoldDB" id="A0A918HE41"/>
<evidence type="ECO:0000313" key="1">
    <source>
        <dbReference type="EMBL" id="GGT54515.1"/>
    </source>
</evidence>
<organism evidence="1 2">
    <name type="scientific">Streptomyces phaeofaciens</name>
    <dbReference type="NCBI Taxonomy" id="68254"/>
    <lineage>
        <taxon>Bacteria</taxon>
        <taxon>Bacillati</taxon>
        <taxon>Actinomycetota</taxon>
        <taxon>Actinomycetes</taxon>
        <taxon>Kitasatosporales</taxon>
        <taxon>Streptomycetaceae</taxon>
        <taxon>Streptomyces</taxon>
    </lineage>
</organism>